<dbReference type="PANTHER" id="PTHR46986">
    <property type="entry name" value="ENDORIBONUCLEASE YBEY, CHLOROPLASTIC"/>
    <property type="match status" value="1"/>
</dbReference>
<keyword evidence="7" id="KW-0698">rRNA processing</keyword>
<dbReference type="PANTHER" id="PTHR46986:SF1">
    <property type="entry name" value="ENDORIBONUCLEASE YBEY, CHLOROPLASTIC"/>
    <property type="match status" value="1"/>
</dbReference>
<keyword evidence="3 7" id="KW-0479">Metal-binding</keyword>
<sequence length="131" mass="14879">MMRVLIRSESHYKFDKKLITRAVSQKLLKHIKRSAEVSLSIVGNRKMQALNKTYRDRDYPTDVLSFPLSESADPKIAFVDLPDNVLRLGDIVISYPLAIQLAKDKNLLVDDAIIQLALHGLDHLLGIHHPE</sequence>
<evidence type="ECO:0000313" key="8">
    <source>
        <dbReference type="EMBL" id="OGG09929.1"/>
    </source>
</evidence>
<dbReference type="GO" id="GO:0005737">
    <property type="term" value="C:cytoplasm"/>
    <property type="evidence" value="ECO:0007669"/>
    <property type="project" value="UniProtKB-SubCell"/>
</dbReference>
<dbReference type="SUPFAM" id="SSF55486">
    <property type="entry name" value="Metalloproteases ('zincins'), catalytic domain"/>
    <property type="match status" value="1"/>
</dbReference>
<protein>
    <recommendedName>
        <fullName evidence="7">Endoribonuclease YbeY</fullName>
        <ecNumber evidence="7">3.1.-.-</ecNumber>
    </recommendedName>
</protein>
<gene>
    <name evidence="7" type="primary">ybeY</name>
    <name evidence="8" type="ORF">A2154_02445</name>
</gene>
<reference evidence="8 9" key="1">
    <citation type="journal article" date="2016" name="Nat. Commun.">
        <title>Thousands of microbial genomes shed light on interconnected biogeochemical processes in an aquifer system.</title>
        <authorList>
            <person name="Anantharaman K."/>
            <person name="Brown C.T."/>
            <person name="Hug L.A."/>
            <person name="Sharon I."/>
            <person name="Castelle C.J."/>
            <person name="Probst A.J."/>
            <person name="Thomas B.C."/>
            <person name="Singh A."/>
            <person name="Wilkins M.J."/>
            <person name="Karaoz U."/>
            <person name="Brodie E.L."/>
            <person name="Williams K.H."/>
            <person name="Hubbard S.S."/>
            <person name="Banfield J.F."/>
        </authorList>
    </citation>
    <scope>NUCLEOTIDE SEQUENCE [LARGE SCALE GENOMIC DNA]</scope>
</reference>
<organism evidence="8 9">
    <name type="scientific">Candidatus Gottesmanbacteria bacterium RBG_16_43_7</name>
    <dbReference type="NCBI Taxonomy" id="1798373"/>
    <lineage>
        <taxon>Bacteria</taxon>
        <taxon>Candidatus Gottesmaniibacteriota</taxon>
    </lineage>
</organism>
<evidence type="ECO:0000256" key="6">
    <source>
        <dbReference type="ARBA" id="ARBA00022833"/>
    </source>
</evidence>
<name>A0A1F5ZBR1_9BACT</name>
<feature type="binding site" evidence="7">
    <location>
        <position position="119"/>
    </location>
    <ligand>
        <name>Zn(2+)</name>
        <dbReference type="ChEBI" id="CHEBI:29105"/>
        <note>catalytic</note>
    </ligand>
</feature>
<keyword evidence="7" id="KW-0690">Ribosome biogenesis</keyword>
<dbReference type="Pfam" id="PF02130">
    <property type="entry name" value="YbeY"/>
    <property type="match status" value="1"/>
</dbReference>
<dbReference type="GO" id="GO:0004521">
    <property type="term" value="F:RNA endonuclease activity"/>
    <property type="evidence" value="ECO:0007669"/>
    <property type="project" value="UniProtKB-UniRule"/>
</dbReference>
<dbReference type="AlphaFoldDB" id="A0A1F5ZBR1"/>
<feature type="binding site" evidence="7">
    <location>
        <position position="123"/>
    </location>
    <ligand>
        <name>Zn(2+)</name>
        <dbReference type="ChEBI" id="CHEBI:29105"/>
        <note>catalytic</note>
    </ligand>
</feature>
<dbReference type="InterPro" id="IPR002036">
    <property type="entry name" value="YbeY"/>
</dbReference>
<dbReference type="InterPro" id="IPR023091">
    <property type="entry name" value="MetalPrtase_cat_dom_sf_prd"/>
</dbReference>
<dbReference type="Gene3D" id="3.40.390.30">
    <property type="entry name" value="Metalloproteases ('zincins'), catalytic domain"/>
    <property type="match status" value="1"/>
</dbReference>
<keyword evidence="4 7" id="KW-0255">Endonuclease</keyword>
<dbReference type="HAMAP" id="MF_00009">
    <property type="entry name" value="Endoribonucl_YbeY"/>
    <property type="match status" value="1"/>
</dbReference>
<evidence type="ECO:0000256" key="1">
    <source>
        <dbReference type="ARBA" id="ARBA00010875"/>
    </source>
</evidence>
<proteinExistence type="inferred from homology"/>
<comment type="subcellular location">
    <subcellularLocation>
        <location evidence="7">Cytoplasm</location>
    </subcellularLocation>
</comment>
<evidence type="ECO:0000256" key="4">
    <source>
        <dbReference type="ARBA" id="ARBA00022759"/>
    </source>
</evidence>
<dbReference type="GO" id="GO:0006364">
    <property type="term" value="P:rRNA processing"/>
    <property type="evidence" value="ECO:0007669"/>
    <property type="project" value="UniProtKB-UniRule"/>
</dbReference>
<dbReference type="Proteomes" id="UP000176854">
    <property type="component" value="Unassembled WGS sequence"/>
</dbReference>
<comment type="similarity">
    <text evidence="1 7">Belongs to the endoribonuclease YbeY family.</text>
</comment>
<dbReference type="STRING" id="1798373.A2154_02445"/>
<evidence type="ECO:0000256" key="5">
    <source>
        <dbReference type="ARBA" id="ARBA00022801"/>
    </source>
</evidence>
<dbReference type="EMBL" id="MFJC01000008">
    <property type="protein sequence ID" value="OGG09929.1"/>
    <property type="molecule type" value="Genomic_DNA"/>
</dbReference>
<accession>A0A1F5ZBR1</accession>
<evidence type="ECO:0000256" key="2">
    <source>
        <dbReference type="ARBA" id="ARBA00022722"/>
    </source>
</evidence>
<evidence type="ECO:0000256" key="7">
    <source>
        <dbReference type="HAMAP-Rule" id="MF_00009"/>
    </source>
</evidence>
<keyword evidence="5 7" id="KW-0378">Hydrolase</keyword>
<keyword evidence="7" id="KW-0963">Cytoplasm</keyword>
<keyword evidence="6 7" id="KW-0862">Zinc</keyword>
<evidence type="ECO:0000256" key="3">
    <source>
        <dbReference type="ARBA" id="ARBA00022723"/>
    </source>
</evidence>
<dbReference type="EC" id="3.1.-.-" evidence="7"/>
<feature type="binding site" evidence="7">
    <location>
        <position position="129"/>
    </location>
    <ligand>
        <name>Zn(2+)</name>
        <dbReference type="ChEBI" id="CHEBI:29105"/>
        <note>catalytic</note>
    </ligand>
</feature>
<comment type="caution">
    <text evidence="8">The sequence shown here is derived from an EMBL/GenBank/DDBJ whole genome shotgun (WGS) entry which is preliminary data.</text>
</comment>
<comment type="function">
    <text evidence="7">Single strand-specific metallo-endoribonuclease involved in late-stage 70S ribosome quality control and in maturation of the 3' terminus of the 16S rRNA.</text>
</comment>
<evidence type="ECO:0000313" key="9">
    <source>
        <dbReference type="Proteomes" id="UP000176854"/>
    </source>
</evidence>
<dbReference type="NCBIfam" id="TIGR00043">
    <property type="entry name" value="rRNA maturation RNase YbeY"/>
    <property type="match status" value="1"/>
</dbReference>
<comment type="cofactor">
    <cofactor evidence="7">
        <name>Zn(2+)</name>
        <dbReference type="ChEBI" id="CHEBI:29105"/>
    </cofactor>
    <text evidence="7">Binds 1 zinc ion.</text>
</comment>
<keyword evidence="2 7" id="KW-0540">Nuclease</keyword>
<dbReference type="GO" id="GO:0008270">
    <property type="term" value="F:zinc ion binding"/>
    <property type="evidence" value="ECO:0007669"/>
    <property type="project" value="UniProtKB-UniRule"/>
</dbReference>
<dbReference type="GO" id="GO:0004222">
    <property type="term" value="F:metalloendopeptidase activity"/>
    <property type="evidence" value="ECO:0007669"/>
    <property type="project" value="InterPro"/>
</dbReference>